<reference evidence="2" key="1">
    <citation type="submission" date="2017-01" db="EMBL/GenBank/DDBJ databases">
        <authorList>
            <person name="Varghese N."/>
            <person name="Submissions S."/>
        </authorList>
    </citation>
    <scope>NUCLEOTIDE SEQUENCE [LARGE SCALE GENOMIC DNA]</scope>
    <source>
        <strain evidence="2">DSM 24913</strain>
    </source>
</reference>
<evidence type="ECO:0000313" key="1">
    <source>
        <dbReference type="EMBL" id="SIS46187.1"/>
    </source>
</evidence>
<keyword evidence="2" id="KW-1185">Reference proteome</keyword>
<dbReference type="OrthoDB" id="6402622at2"/>
<dbReference type="AlphaFoldDB" id="A0A1N7JA87"/>
<sequence>MFEEITDCYELQLAIALPELEFVPHGHLISLNSITESLALKSGFDAIFVGGLSDHLTVDKCSQLSQTCDDNDIELVQFENPSNDLAVISDVVLNLAGKLFSDEMPKNLSIADIRNINLYSDCLFAFNSVCSALEFLKKQSLGCVVSGVFLAHGNATLSEYEAAGDELLSYFAEEGFLCSSIYASGSSECTILLGMQYQGG</sequence>
<gene>
    <name evidence="1" type="ORF">SAMN05421686_101537</name>
</gene>
<dbReference type="Proteomes" id="UP000185639">
    <property type="component" value="Unassembled WGS sequence"/>
</dbReference>
<dbReference type="RefSeq" id="WP_076514131.1">
    <property type="nucleotide sequence ID" value="NZ_FTOH01000001.1"/>
</dbReference>
<organism evidence="1 2">
    <name type="scientific">Thalassolituus maritimus</name>
    <dbReference type="NCBI Taxonomy" id="484498"/>
    <lineage>
        <taxon>Bacteria</taxon>
        <taxon>Pseudomonadati</taxon>
        <taxon>Pseudomonadota</taxon>
        <taxon>Gammaproteobacteria</taxon>
        <taxon>Oceanospirillales</taxon>
        <taxon>Oceanospirillaceae</taxon>
        <taxon>Thalassolituus</taxon>
    </lineage>
</organism>
<name>A0A1N7JA87_9GAMM</name>
<proteinExistence type="predicted"/>
<protein>
    <submittedName>
        <fullName evidence="1">Uncharacterized protein</fullName>
    </submittedName>
</protein>
<dbReference type="EMBL" id="FTOH01000001">
    <property type="protein sequence ID" value="SIS46187.1"/>
    <property type="molecule type" value="Genomic_DNA"/>
</dbReference>
<evidence type="ECO:0000313" key="2">
    <source>
        <dbReference type="Proteomes" id="UP000185639"/>
    </source>
</evidence>
<accession>A0A1N7JA87</accession>
<dbReference type="STRING" id="484498.SAMN05421686_101537"/>